<dbReference type="Gene3D" id="3.40.50.2000">
    <property type="entry name" value="Glycogen Phosphorylase B"/>
    <property type="match status" value="2"/>
</dbReference>
<accession>A0AA88LHL9</accession>
<feature type="transmembrane region" description="Helical" evidence="2">
    <location>
        <begin position="379"/>
        <end position="403"/>
    </location>
</feature>
<evidence type="ECO:0000313" key="6">
    <source>
        <dbReference type="Proteomes" id="UP001187531"/>
    </source>
</evidence>
<keyword evidence="2" id="KW-0812">Transmembrane</keyword>
<dbReference type="Pfam" id="PF00534">
    <property type="entry name" value="Glycos_transf_1"/>
    <property type="match status" value="1"/>
</dbReference>
<dbReference type="InterPro" id="IPR013234">
    <property type="entry name" value="PIGA_GPI_anchor_biosynthesis"/>
</dbReference>
<keyword evidence="6" id="KW-1185">Reference proteome</keyword>
<protein>
    <recommendedName>
        <fullName evidence="7">Phosphatidylinositol N-acetylglucosaminyltransferase</fullName>
    </recommendedName>
</protein>
<evidence type="ECO:0000313" key="5">
    <source>
        <dbReference type="EMBL" id="KAK2727319.1"/>
    </source>
</evidence>
<dbReference type="GO" id="GO:0006506">
    <property type="term" value="P:GPI anchor biosynthetic process"/>
    <property type="evidence" value="ECO:0007669"/>
    <property type="project" value="InterPro"/>
</dbReference>
<evidence type="ECO:0000256" key="1">
    <source>
        <dbReference type="ARBA" id="ARBA00022676"/>
    </source>
</evidence>
<evidence type="ECO:0000256" key="2">
    <source>
        <dbReference type="SAM" id="Phobius"/>
    </source>
</evidence>
<evidence type="ECO:0000259" key="4">
    <source>
        <dbReference type="Pfam" id="PF08288"/>
    </source>
</evidence>
<dbReference type="PANTHER" id="PTHR45871">
    <property type="entry name" value="N-ACETYLGLUCOSAMINYL-PHOSPHATIDYLINOSITOL BIOSYNTHETIC PROTEIN"/>
    <property type="match status" value="1"/>
</dbReference>
<dbReference type="EMBL" id="JAVRJZ010000001">
    <property type="protein sequence ID" value="KAK2727319.1"/>
    <property type="molecule type" value="Genomic_DNA"/>
</dbReference>
<comment type="caution">
    <text evidence="5">The sequence shown here is derived from an EMBL/GenBank/DDBJ whole genome shotgun (WGS) entry which is preliminary data.</text>
</comment>
<feature type="domain" description="Glycosyl transferase family 1" evidence="3">
    <location>
        <begin position="183"/>
        <end position="330"/>
    </location>
</feature>
<gene>
    <name evidence="5" type="ORF">QYM36_007972</name>
</gene>
<keyword evidence="1" id="KW-0808">Transferase</keyword>
<organism evidence="5 6">
    <name type="scientific">Artemia franciscana</name>
    <name type="common">Brine shrimp</name>
    <name type="synonym">Artemia sanfranciscana</name>
    <dbReference type="NCBI Taxonomy" id="6661"/>
    <lineage>
        <taxon>Eukaryota</taxon>
        <taxon>Metazoa</taxon>
        <taxon>Ecdysozoa</taxon>
        <taxon>Arthropoda</taxon>
        <taxon>Crustacea</taxon>
        <taxon>Branchiopoda</taxon>
        <taxon>Anostraca</taxon>
        <taxon>Artemiidae</taxon>
        <taxon>Artemia</taxon>
    </lineage>
</organism>
<evidence type="ECO:0000259" key="3">
    <source>
        <dbReference type="Pfam" id="PF00534"/>
    </source>
</evidence>
<dbReference type="AlphaFoldDB" id="A0AA88LHL9"/>
<proteinExistence type="predicted"/>
<dbReference type="SUPFAM" id="SSF53756">
    <property type="entry name" value="UDP-Glycosyltransferase/glycogen phosphorylase"/>
    <property type="match status" value="1"/>
</dbReference>
<feature type="domain" description="PIGA GPI anchor biosynthesis" evidence="4">
    <location>
        <begin position="36"/>
        <end position="125"/>
    </location>
</feature>
<dbReference type="InterPro" id="IPR001296">
    <property type="entry name" value="Glyco_trans_1"/>
</dbReference>
<feature type="non-terminal residue" evidence="5">
    <location>
        <position position="413"/>
    </location>
</feature>
<dbReference type="Proteomes" id="UP001187531">
    <property type="component" value="Unassembled WGS sequence"/>
</dbReference>
<keyword evidence="1" id="KW-0328">Glycosyltransferase</keyword>
<sequence length="413" mass="45921">MVSDYFHPNLGGVESHIWAISCSLTQKGHTVVVLTHMYEGYLGMREFENGIRAHYLPLKPFCDNNTLPTVFGALPLIRDVLLEEQIQIVHCHSAFSSLAHEALLVGRLLQLKVVFTDHSLFGFADASAIVMNKFLEISLAACDHCICVSHIGKENMVLRAKYDKSEVSVIPNAFDASHFKPDPSQRDPSKITVVAISRLVYRKGIDLLVKVIPIICEQFKEVQFLVGGDGPGMLPLEEMVESHSLHSRVSLLGALDKSGVQQALVKGNVFLNTSLTEAFCIAILEAAACGLHVVSTKVGGIPEVLPDPLITLVEPTVEAIVSGLGKAIDLERQGFQRSLDDCYLKIRNAYSWERVVDKTCKVYEEVMNKPQYNIKEIFWRYYGTGPIAGKIFLLPVGAAYVLLRFLDWLRPRK</sequence>
<keyword evidence="2" id="KW-0472">Membrane</keyword>
<name>A0AA88LHL9_ARTSF</name>
<dbReference type="Pfam" id="PF08288">
    <property type="entry name" value="PIGA"/>
    <property type="match status" value="1"/>
</dbReference>
<dbReference type="GO" id="GO:0017176">
    <property type="term" value="F:phosphatidylinositol N-acetylglucosaminyltransferase activity"/>
    <property type="evidence" value="ECO:0007669"/>
    <property type="project" value="TreeGrafter"/>
</dbReference>
<dbReference type="GO" id="GO:0000506">
    <property type="term" value="C:glycosylphosphatidylinositol-N-acetylglucosaminyltransferase (GPI-GnT) complex"/>
    <property type="evidence" value="ECO:0007669"/>
    <property type="project" value="TreeGrafter"/>
</dbReference>
<reference evidence="5" key="1">
    <citation type="submission" date="2023-07" db="EMBL/GenBank/DDBJ databases">
        <title>Chromosome-level genome assembly of Artemia franciscana.</title>
        <authorList>
            <person name="Jo E."/>
        </authorList>
    </citation>
    <scope>NUCLEOTIDE SEQUENCE</scope>
    <source>
        <tissue evidence="5">Whole body</tissue>
    </source>
</reference>
<evidence type="ECO:0008006" key="7">
    <source>
        <dbReference type="Google" id="ProtNLM"/>
    </source>
</evidence>
<dbReference type="PANTHER" id="PTHR45871:SF1">
    <property type="entry name" value="PHOSPHATIDYLINOSITOL N-ACETYLGLUCOSAMINYLTRANSFERASE SUBUNIT A"/>
    <property type="match status" value="1"/>
</dbReference>
<keyword evidence="2" id="KW-1133">Transmembrane helix</keyword>